<comment type="caution">
    <text evidence="1">The sequence shown here is derived from an EMBL/GenBank/DDBJ whole genome shotgun (WGS) entry which is preliminary data.</text>
</comment>
<evidence type="ECO:0000313" key="2">
    <source>
        <dbReference type="Proteomes" id="UP001153678"/>
    </source>
</evidence>
<proteinExistence type="predicted"/>
<gene>
    <name evidence="1" type="ORF">FWILDA_LOCUS16728</name>
</gene>
<protein>
    <submittedName>
        <fullName evidence="1">6460_t:CDS:1</fullName>
    </submittedName>
</protein>
<organism evidence="1 2">
    <name type="scientific">Funneliformis geosporum</name>
    <dbReference type="NCBI Taxonomy" id="1117311"/>
    <lineage>
        <taxon>Eukaryota</taxon>
        <taxon>Fungi</taxon>
        <taxon>Fungi incertae sedis</taxon>
        <taxon>Mucoromycota</taxon>
        <taxon>Glomeromycotina</taxon>
        <taxon>Glomeromycetes</taxon>
        <taxon>Glomerales</taxon>
        <taxon>Glomeraceae</taxon>
        <taxon>Funneliformis</taxon>
    </lineage>
</organism>
<dbReference type="AlphaFoldDB" id="A0A9W4WXZ5"/>
<evidence type="ECO:0000313" key="1">
    <source>
        <dbReference type="EMBL" id="CAI2194740.1"/>
    </source>
</evidence>
<reference evidence="1" key="1">
    <citation type="submission" date="2022-08" db="EMBL/GenBank/DDBJ databases">
        <authorList>
            <person name="Kallberg Y."/>
            <person name="Tangrot J."/>
            <person name="Rosling A."/>
        </authorList>
    </citation>
    <scope>NUCLEOTIDE SEQUENCE</scope>
    <source>
        <strain evidence="1">Wild A</strain>
    </source>
</reference>
<feature type="non-terminal residue" evidence="1">
    <location>
        <position position="276"/>
    </location>
</feature>
<dbReference type="OrthoDB" id="2339565at2759"/>
<accession>A0A9W4WXZ5</accession>
<sequence length="276" mass="32344">NRNVTVLFEMALFELKQYENVIFPNLDILQKTVKDIHTFNRTFNDLIDIRAKESLKMSIDLDDFIEYFRMLSEDNVTVDDLLQMLIVLKDMIKNRKSSAEELRKEFEKFKSFILNYVTIDVSQSTANDDDLEDVSQTLMLTDGRQQHSLVQSSLNSLYQIFLEGIKPSIIYYTLTYTILPNSQNNSSLYLAIAVFAGCYIYNRKAISRNVKDLIKRIRPNKFNGKSDTILLINKREQNKYKEKISAKLPVVLTHLEIVKQFWKQQFDIFESHIIAL</sequence>
<dbReference type="Proteomes" id="UP001153678">
    <property type="component" value="Unassembled WGS sequence"/>
</dbReference>
<name>A0A9W4WXZ5_9GLOM</name>
<keyword evidence="2" id="KW-1185">Reference proteome</keyword>
<dbReference type="EMBL" id="CAMKVN010011353">
    <property type="protein sequence ID" value="CAI2194740.1"/>
    <property type="molecule type" value="Genomic_DNA"/>
</dbReference>